<feature type="domain" description="C2H2-type" evidence="12">
    <location>
        <begin position="317"/>
        <end position="344"/>
    </location>
</feature>
<dbReference type="InParanoid" id="A0A1W4WDE2"/>
<dbReference type="InterPro" id="IPR013087">
    <property type="entry name" value="Znf_C2H2_type"/>
</dbReference>
<feature type="domain" description="C2H2-type" evidence="12">
    <location>
        <begin position="256"/>
        <end position="279"/>
    </location>
</feature>
<accession>A0A1W4WDE2</accession>
<evidence type="ECO:0000256" key="6">
    <source>
        <dbReference type="ARBA" id="ARBA00022833"/>
    </source>
</evidence>
<dbReference type="PROSITE" id="PS00028">
    <property type="entry name" value="ZINC_FINGER_C2H2_1"/>
    <property type="match status" value="9"/>
</dbReference>
<evidence type="ECO:0000256" key="4">
    <source>
        <dbReference type="ARBA" id="ARBA00022737"/>
    </source>
</evidence>
<evidence type="ECO:0000313" key="14">
    <source>
        <dbReference type="RefSeq" id="XP_018318472.1"/>
    </source>
</evidence>
<evidence type="ECO:0000256" key="9">
    <source>
        <dbReference type="ARBA" id="ARBA00023163"/>
    </source>
</evidence>
<feature type="domain" description="C2H2-type" evidence="12">
    <location>
        <begin position="197"/>
        <end position="224"/>
    </location>
</feature>
<keyword evidence="10" id="KW-0539">Nucleus</keyword>
<dbReference type="GeneID" id="108732274"/>
<dbReference type="Proteomes" id="UP000192223">
    <property type="component" value="Unplaced"/>
</dbReference>
<dbReference type="FunFam" id="3.30.160.60:FF:000882">
    <property type="entry name" value="Predicted gene, 21060"/>
    <property type="match status" value="1"/>
</dbReference>
<evidence type="ECO:0000256" key="2">
    <source>
        <dbReference type="ARBA" id="ARBA00006991"/>
    </source>
</evidence>
<dbReference type="KEGG" id="apln:108732274"/>
<dbReference type="FunFam" id="3.30.160.60:FF:001480">
    <property type="entry name" value="Si:cabz01071911.3"/>
    <property type="match status" value="1"/>
</dbReference>
<dbReference type="FunFam" id="3.30.160.60:FF:000202">
    <property type="entry name" value="Zinc finger protein 574"/>
    <property type="match status" value="1"/>
</dbReference>
<keyword evidence="5 11" id="KW-0863">Zinc-finger</keyword>
<dbReference type="STRING" id="224129.A0A1W4WDE2"/>
<dbReference type="GO" id="GO:0005634">
    <property type="term" value="C:nucleus"/>
    <property type="evidence" value="ECO:0007669"/>
    <property type="project" value="UniProtKB-SubCell"/>
</dbReference>
<comment type="similarity">
    <text evidence="2">Belongs to the krueppel C2H2-type zinc-finger protein family.</text>
</comment>
<keyword evidence="6" id="KW-0862">Zinc</keyword>
<evidence type="ECO:0000256" key="3">
    <source>
        <dbReference type="ARBA" id="ARBA00022723"/>
    </source>
</evidence>
<name>A0A1W4WDE2_AGRPL</name>
<dbReference type="PROSITE" id="PS50157">
    <property type="entry name" value="ZINC_FINGER_C2H2_2"/>
    <property type="match status" value="9"/>
</dbReference>
<dbReference type="OrthoDB" id="9936054at2759"/>
<keyword evidence="13" id="KW-1185">Reference proteome</keyword>
<dbReference type="AlphaFoldDB" id="A0A1W4WDE2"/>
<dbReference type="SMART" id="SM00355">
    <property type="entry name" value="ZnF_C2H2"/>
    <property type="match status" value="10"/>
</dbReference>
<sequence>MSNTKNESFQSAFVKAVEVMDPSATKRIRIECETCKRIFTQNSHFNSHLCNQKPRRLACEICHKMFSSKSRLEQHWRVHSGEKPFECHICKKRFPHKNYMTKHLLIHSDDKPFKCNVCDKSYVQADTLKEHMYVHTGEKPHKCEHCGKEFRVMSNLRMHLNTHENSKAYECILCPKVCSSSNNLKAHMAIHENEKPFKCETCDKCFALKSTLDRHTNTHLEERPFKCDHCAKAFTRKDCLSVHIKYTHENQSINFEKCHVCNKRFMFKSRLEKHMKVHSQLGCLLCGRSTEECVCSKYTTGYDQPKKNPLTRDNFLIKCQTCFRIILRKSQLKVHLRVHRDYKCIVCNEDFRNCSCSENDMAVSKSKNTYRKSSKSLTNVNEGLTNESGVNVKKEETVNEPVIKYETSDESREIIIQKEEPKQEYFKIEENFVEIAAEVDEDSKAFRVKEEITEF</sequence>
<keyword evidence="3" id="KW-0479">Metal-binding</keyword>
<evidence type="ECO:0000256" key="5">
    <source>
        <dbReference type="ARBA" id="ARBA00022771"/>
    </source>
</evidence>
<gene>
    <name evidence="14" type="primary">LOC108732274</name>
</gene>
<keyword evidence="4" id="KW-0677">Repeat</keyword>
<evidence type="ECO:0000256" key="8">
    <source>
        <dbReference type="ARBA" id="ARBA00023125"/>
    </source>
</evidence>
<comment type="subcellular location">
    <subcellularLocation>
        <location evidence="1">Nucleus</location>
    </subcellularLocation>
</comment>
<dbReference type="SUPFAM" id="SSF57667">
    <property type="entry name" value="beta-beta-alpha zinc fingers"/>
    <property type="match status" value="4"/>
</dbReference>
<keyword evidence="9" id="KW-0804">Transcription</keyword>
<dbReference type="GO" id="GO:0003677">
    <property type="term" value="F:DNA binding"/>
    <property type="evidence" value="ECO:0007669"/>
    <property type="project" value="UniProtKB-KW"/>
</dbReference>
<proteinExistence type="inferred from homology"/>
<feature type="domain" description="C2H2-type" evidence="12">
    <location>
        <begin position="113"/>
        <end position="140"/>
    </location>
</feature>
<dbReference type="PANTHER" id="PTHR24394">
    <property type="entry name" value="ZINC FINGER PROTEIN"/>
    <property type="match status" value="1"/>
</dbReference>
<evidence type="ECO:0000313" key="13">
    <source>
        <dbReference type="Proteomes" id="UP000192223"/>
    </source>
</evidence>
<dbReference type="GO" id="GO:0000981">
    <property type="term" value="F:DNA-binding transcription factor activity, RNA polymerase II-specific"/>
    <property type="evidence" value="ECO:0007669"/>
    <property type="project" value="TreeGrafter"/>
</dbReference>
<dbReference type="FunFam" id="3.30.160.60:FF:000096">
    <property type="entry name" value="Zinc finger and BTB domain-containing protein 18 isoform 1"/>
    <property type="match status" value="1"/>
</dbReference>
<evidence type="ECO:0000256" key="1">
    <source>
        <dbReference type="ARBA" id="ARBA00004123"/>
    </source>
</evidence>
<dbReference type="Pfam" id="PF00096">
    <property type="entry name" value="zf-C2H2"/>
    <property type="match status" value="8"/>
</dbReference>
<protein>
    <submittedName>
        <fullName evidence="14">Zinc finger protein 501-like</fullName>
    </submittedName>
</protein>
<feature type="domain" description="C2H2-type" evidence="12">
    <location>
        <begin position="141"/>
        <end position="168"/>
    </location>
</feature>
<dbReference type="FunFam" id="3.30.160.60:FF:000671">
    <property type="entry name" value="Zinc finger protein 26"/>
    <property type="match status" value="1"/>
</dbReference>
<dbReference type="GO" id="GO:0008270">
    <property type="term" value="F:zinc ion binding"/>
    <property type="evidence" value="ECO:0007669"/>
    <property type="project" value="UniProtKB-KW"/>
</dbReference>
<dbReference type="PANTHER" id="PTHR24394:SF29">
    <property type="entry name" value="MYONEURIN"/>
    <property type="match status" value="1"/>
</dbReference>
<feature type="domain" description="C2H2-type" evidence="12">
    <location>
        <begin position="57"/>
        <end position="84"/>
    </location>
</feature>
<dbReference type="InterPro" id="IPR036236">
    <property type="entry name" value="Znf_C2H2_sf"/>
</dbReference>
<evidence type="ECO:0000256" key="7">
    <source>
        <dbReference type="ARBA" id="ARBA00023015"/>
    </source>
</evidence>
<feature type="domain" description="C2H2-type" evidence="12">
    <location>
        <begin position="225"/>
        <end position="253"/>
    </location>
</feature>
<feature type="domain" description="C2H2-type" evidence="12">
    <location>
        <begin position="85"/>
        <end position="112"/>
    </location>
</feature>
<feature type="domain" description="C2H2-type" evidence="12">
    <location>
        <begin position="169"/>
        <end position="196"/>
    </location>
</feature>
<evidence type="ECO:0000259" key="12">
    <source>
        <dbReference type="PROSITE" id="PS50157"/>
    </source>
</evidence>
<dbReference type="Gene3D" id="3.30.160.60">
    <property type="entry name" value="Classic Zinc Finger"/>
    <property type="match status" value="8"/>
</dbReference>
<evidence type="ECO:0000256" key="10">
    <source>
        <dbReference type="ARBA" id="ARBA00023242"/>
    </source>
</evidence>
<reference evidence="14" key="1">
    <citation type="submission" date="2025-08" db="UniProtKB">
        <authorList>
            <consortium name="RefSeq"/>
        </authorList>
    </citation>
    <scope>IDENTIFICATION</scope>
    <source>
        <tissue evidence="14">Entire body</tissue>
    </source>
</reference>
<dbReference type="FunFam" id="3.30.160.60:FF:000110">
    <property type="entry name" value="Zinc finger protein-like"/>
    <property type="match status" value="1"/>
</dbReference>
<dbReference type="RefSeq" id="XP_018318472.1">
    <property type="nucleotide sequence ID" value="XM_018462970.1"/>
</dbReference>
<keyword evidence="7" id="KW-0805">Transcription regulation</keyword>
<organism evidence="13 14">
    <name type="scientific">Agrilus planipennis</name>
    <name type="common">Emerald ash borer</name>
    <name type="synonym">Agrilus marcopoli</name>
    <dbReference type="NCBI Taxonomy" id="224129"/>
    <lineage>
        <taxon>Eukaryota</taxon>
        <taxon>Metazoa</taxon>
        <taxon>Ecdysozoa</taxon>
        <taxon>Arthropoda</taxon>
        <taxon>Hexapoda</taxon>
        <taxon>Insecta</taxon>
        <taxon>Pterygota</taxon>
        <taxon>Neoptera</taxon>
        <taxon>Endopterygota</taxon>
        <taxon>Coleoptera</taxon>
        <taxon>Polyphaga</taxon>
        <taxon>Elateriformia</taxon>
        <taxon>Buprestoidea</taxon>
        <taxon>Buprestidae</taxon>
        <taxon>Agrilinae</taxon>
        <taxon>Agrilus</taxon>
    </lineage>
</organism>
<keyword evidence="8" id="KW-0238">DNA-binding</keyword>
<evidence type="ECO:0000256" key="11">
    <source>
        <dbReference type="PROSITE-ProRule" id="PRU00042"/>
    </source>
</evidence>